<feature type="region of interest" description="Disordered" evidence="5">
    <location>
        <begin position="140"/>
        <end position="214"/>
    </location>
</feature>
<evidence type="ECO:0000313" key="7">
    <source>
        <dbReference type="Proteomes" id="UP000290289"/>
    </source>
</evidence>
<evidence type="ECO:0000313" key="6">
    <source>
        <dbReference type="EMBL" id="RXI06880.1"/>
    </source>
</evidence>
<dbReference type="PANTHER" id="PTHR13105">
    <property type="entry name" value="MYELOID LEUKEMIA FACTOR"/>
    <property type="match status" value="1"/>
</dbReference>
<keyword evidence="7" id="KW-1185">Reference proteome</keyword>
<feature type="region of interest" description="Disordered" evidence="5">
    <location>
        <begin position="74"/>
        <end position="98"/>
    </location>
</feature>
<protein>
    <recommendedName>
        <fullName evidence="8">Myeloid leukemia factor</fullName>
    </recommendedName>
</protein>
<reference evidence="6 7" key="1">
    <citation type="submission" date="2018-10" db="EMBL/GenBank/DDBJ databases">
        <title>A high-quality apple genome assembly.</title>
        <authorList>
            <person name="Hu J."/>
        </authorList>
    </citation>
    <scope>NUCLEOTIDE SEQUENCE [LARGE SCALE GENOMIC DNA]</scope>
    <source>
        <strain evidence="7">cv. HFTH1</strain>
        <tissue evidence="6">Young leaf</tissue>
    </source>
</reference>
<dbReference type="Pfam" id="PF10248">
    <property type="entry name" value="Mlf1IP"/>
    <property type="match status" value="1"/>
</dbReference>
<evidence type="ECO:0000256" key="2">
    <source>
        <dbReference type="ARBA" id="ARBA00008332"/>
    </source>
</evidence>
<feature type="compositionally biased region" description="Polar residues" evidence="5">
    <location>
        <begin position="364"/>
        <end position="383"/>
    </location>
</feature>
<evidence type="ECO:0000256" key="3">
    <source>
        <dbReference type="ARBA" id="ARBA00022490"/>
    </source>
</evidence>
<dbReference type="AlphaFoldDB" id="A0A498KEV4"/>
<comment type="caution">
    <text evidence="6">The sequence shown here is derived from an EMBL/GenBank/DDBJ whole genome shotgun (WGS) entry which is preliminary data.</text>
</comment>
<accession>A0A498KEV4</accession>
<dbReference type="GO" id="GO:0005737">
    <property type="term" value="C:cytoplasm"/>
    <property type="evidence" value="ECO:0007669"/>
    <property type="project" value="UniProtKB-SubCell"/>
</dbReference>
<evidence type="ECO:0008006" key="8">
    <source>
        <dbReference type="Google" id="ProtNLM"/>
    </source>
</evidence>
<proteinExistence type="inferred from homology"/>
<dbReference type="InterPro" id="IPR019376">
    <property type="entry name" value="Myeloid_leukemia_factor"/>
</dbReference>
<name>A0A498KEV4_MALDO</name>
<comment type="subcellular location">
    <subcellularLocation>
        <location evidence="1">Cytoplasm</location>
    </subcellularLocation>
</comment>
<feature type="compositionally biased region" description="Polar residues" evidence="5">
    <location>
        <begin position="140"/>
        <end position="149"/>
    </location>
</feature>
<sequence length="395" mass="43860">MQMQSNRCLQKVVDQWRGTRVNIWAGAPSQRQRVYKGNQTKRNEAIRPFWNSLVIFFSSTLSISQTLVSFPSTRGINTNKMQSERDNKGSVSRSRGSLDSFRGFGSRRSMFPSLFGGRDPFDDPFFNHPIGSMFESSIFGPSSVSSDTPESGRANEISVEELNSDDEGGDDIVTGDERDNCGKQSVSSKEPSVEHPDDVLDEERKSKDVTYRNDRNKVEGTQTQVRGLSFQTCRVTYGGVDGAYYTSTRTRRAGSDGVVLEEAKEADKTTGQATHRISRGLYDKGHSVTRKLKSDGKVDMLQTLHNLNEDELPGFEEAWTGNVGGHLPGWRHEFDMHGNTSSSTSREQSRGEAFSGVGLLPSSEHVQSSRGMESDNATKTTSDGRTKRVVRINIE</sequence>
<feature type="compositionally biased region" description="Basic and acidic residues" evidence="5">
    <location>
        <begin position="191"/>
        <end position="214"/>
    </location>
</feature>
<keyword evidence="3" id="KW-0963">Cytoplasm</keyword>
<feature type="compositionally biased region" description="Acidic residues" evidence="5">
    <location>
        <begin position="158"/>
        <end position="174"/>
    </location>
</feature>
<dbReference type="EMBL" id="RDQH01000328">
    <property type="protein sequence ID" value="RXI06880.1"/>
    <property type="molecule type" value="Genomic_DNA"/>
</dbReference>
<evidence type="ECO:0000256" key="1">
    <source>
        <dbReference type="ARBA" id="ARBA00004496"/>
    </source>
</evidence>
<keyword evidence="4" id="KW-0597">Phosphoprotein</keyword>
<evidence type="ECO:0000256" key="4">
    <source>
        <dbReference type="ARBA" id="ARBA00022553"/>
    </source>
</evidence>
<dbReference type="Proteomes" id="UP000290289">
    <property type="component" value="Chromosome 2"/>
</dbReference>
<comment type="similarity">
    <text evidence="2">Belongs to the MLF family.</text>
</comment>
<organism evidence="6 7">
    <name type="scientific">Malus domestica</name>
    <name type="common">Apple</name>
    <name type="synonym">Pyrus malus</name>
    <dbReference type="NCBI Taxonomy" id="3750"/>
    <lineage>
        <taxon>Eukaryota</taxon>
        <taxon>Viridiplantae</taxon>
        <taxon>Streptophyta</taxon>
        <taxon>Embryophyta</taxon>
        <taxon>Tracheophyta</taxon>
        <taxon>Spermatophyta</taxon>
        <taxon>Magnoliopsida</taxon>
        <taxon>eudicotyledons</taxon>
        <taxon>Gunneridae</taxon>
        <taxon>Pentapetalae</taxon>
        <taxon>rosids</taxon>
        <taxon>fabids</taxon>
        <taxon>Rosales</taxon>
        <taxon>Rosaceae</taxon>
        <taxon>Amygdaloideae</taxon>
        <taxon>Maleae</taxon>
        <taxon>Malus</taxon>
    </lineage>
</organism>
<feature type="region of interest" description="Disordered" evidence="5">
    <location>
        <begin position="337"/>
        <end position="395"/>
    </location>
</feature>
<gene>
    <name evidence="6" type="ORF">DVH24_026016</name>
</gene>
<evidence type="ECO:0000256" key="5">
    <source>
        <dbReference type="SAM" id="MobiDB-lite"/>
    </source>
</evidence>